<accession>A0A150IMZ0</accession>
<reference evidence="1 2" key="1">
    <citation type="journal article" date="2016" name="ISME J.">
        <title>Chasing the elusive Euryarchaeota class WSA2: genomes reveal a uniquely fastidious methyl-reducing methanogen.</title>
        <authorList>
            <person name="Nobu M.K."/>
            <person name="Narihiro T."/>
            <person name="Kuroda K."/>
            <person name="Mei R."/>
            <person name="Liu W.T."/>
        </authorList>
    </citation>
    <scope>NUCLEOTIDE SEQUENCE [LARGE SCALE GENOMIC DNA]</scope>
    <source>
        <strain evidence="1">U1lsi0528_Bin089</strain>
    </source>
</reference>
<name>A0A150IMZ0_9EURY</name>
<dbReference type="Proteomes" id="UP000075578">
    <property type="component" value="Unassembled WGS sequence"/>
</dbReference>
<evidence type="ECO:0000313" key="2">
    <source>
        <dbReference type="Proteomes" id="UP000075578"/>
    </source>
</evidence>
<proteinExistence type="predicted"/>
<gene>
    <name evidence="1" type="ORF">AMQ74_01850</name>
</gene>
<protein>
    <submittedName>
        <fullName evidence="1">Uncharacterized protein</fullName>
    </submittedName>
</protein>
<dbReference type="EMBL" id="LNGD01000217">
    <property type="protein sequence ID" value="KYC46396.1"/>
    <property type="molecule type" value="Genomic_DNA"/>
</dbReference>
<organism evidence="1 2">
    <name type="scientific">Candidatus Methanofastidiosum methylothiophilum</name>
    <dbReference type="NCBI Taxonomy" id="1705564"/>
    <lineage>
        <taxon>Archaea</taxon>
        <taxon>Methanobacteriati</taxon>
        <taxon>Methanobacteriota</taxon>
        <taxon>Stenosarchaea group</taxon>
        <taxon>Candidatus Methanofastidiosia</taxon>
        <taxon>Candidatus Methanofastidiosales</taxon>
        <taxon>Candidatus Methanofastidiosaceae</taxon>
        <taxon>Candidatus Methanofastidiosum</taxon>
    </lineage>
</organism>
<sequence length="278" mass="30486">MTGSIQSNERYYEKLRGGGTGVFSKASIEADLWLSKGINDDLILGGGITNTLTMLDRRNNAVQATGTVGLLQHMVDASMKQYYTLAYSYPDFDDIKDLLNSQGVMNRNVTFFVGSLLNRQIENAGLDFVKEFSGGTDLMKTMDSIGVSFRAIHKNGVYTVISEIPSFSDPTAYGADAFEDYFTGLGFIVPDVDVTTKNGPNEVSNIKLKNMTLGYKNYNGENRTRINKVIPGVAEVGAGGGNISVDTFDDTRGTLLSEYMLILLKRNMMILVQNDNVL</sequence>
<dbReference type="AlphaFoldDB" id="A0A150IMZ0"/>
<comment type="caution">
    <text evidence="1">The sequence shown here is derived from an EMBL/GenBank/DDBJ whole genome shotgun (WGS) entry which is preliminary data.</text>
</comment>
<evidence type="ECO:0000313" key="1">
    <source>
        <dbReference type="EMBL" id="KYC46396.1"/>
    </source>
</evidence>